<organism evidence="2 3">
    <name type="scientific">Vibrio phage vB_VchM_Kuja</name>
    <dbReference type="NCBI Taxonomy" id="2686437"/>
    <lineage>
        <taxon>Viruses</taxon>
        <taxon>Duplodnaviria</taxon>
        <taxon>Heunggongvirae</taxon>
        <taxon>Uroviricota</taxon>
        <taxon>Caudoviricetes</taxon>
        <taxon>Pantevenvirales</taxon>
        <taxon>Ackermannviridae</taxon>
        <taxon>Kujavirus</taxon>
        <taxon>Kujavirus kuja</taxon>
    </lineage>
</organism>
<feature type="domain" description="Macro" evidence="1">
    <location>
        <begin position="1"/>
        <end position="172"/>
    </location>
</feature>
<dbReference type="Proteomes" id="UP000433471">
    <property type="component" value="Segment"/>
</dbReference>
<name>A0A6B9J9E0_9CAUD</name>
<reference evidence="2 3" key="1">
    <citation type="submission" date="2019-11" db="EMBL/GenBank/DDBJ databases">
        <title>Characterization of a novel member of the family Ackermannviridae.</title>
        <authorList>
            <person name="Maina A.N."/>
            <person name="Mwaura F.B."/>
            <person name="Jumba M."/>
        </authorList>
    </citation>
    <scope>NUCLEOTIDE SEQUENCE [LARGE SCALE GENOMIC DNA]</scope>
</reference>
<dbReference type="InterPro" id="IPR043472">
    <property type="entry name" value="Macro_dom-like"/>
</dbReference>
<accession>A0A6B9J9E0</accession>
<evidence type="ECO:0000313" key="2">
    <source>
        <dbReference type="EMBL" id="QGZ16069.1"/>
    </source>
</evidence>
<dbReference type="Gene3D" id="3.40.220.10">
    <property type="entry name" value="Leucine Aminopeptidase, subunit E, domain 1"/>
    <property type="match status" value="1"/>
</dbReference>
<dbReference type="InterPro" id="IPR002589">
    <property type="entry name" value="Macro_dom"/>
</dbReference>
<protein>
    <recommendedName>
        <fullName evidence="1">Macro domain-containing protein</fullName>
    </recommendedName>
</protein>
<sequence>MENEQFITSKGLVVIKGDLIKAYVNDDVSEIGHGVNCHFVGAGFAALLEEAIYEKHGVNCYTQFRNERHIVGEVVDQPIFSDVIFHMVTQPQPGPYARLDAIETCLRKIILNRYVSSINIPFIGGGIGGLPADKVLMLLNKMASEFKENQKCLVLWLLPEFYNTAKLFYKVK</sequence>
<evidence type="ECO:0000313" key="3">
    <source>
        <dbReference type="Proteomes" id="UP000433471"/>
    </source>
</evidence>
<proteinExistence type="predicted"/>
<dbReference type="SUPFAM" id="SSF52949">
    <property type="entry name" value="Macro domain-like"/>
    <property type="match status" value="1"/>
</dbReference>
<evidence type="ECO:0000259" key="1">
    <source>
        <dbReference type="PROSITE" id="PS51154"/>
    </source>
</evidence>
<dbReference type="EMBL" id="MN718199">
    <property type="protein sequence ID" value="QGZ16069.1"/>
    <property type="molecule type" value="Genomic_DNA"/>
</dbReference>
<dbReference type="SMART" id="SM00506">
    <property type="entry name" value="A1pp"/>
    <property type="match status" value="1"/>
</dbReference>
<gene>
    <name evidence="2" type="ORF">Kuja_0780</name>
</gene>
<keyword evidence="3" id="KW-1185">Reference proteome</keyword>
<dbReference type="PROSITE" id="PS51154">
    <property type="entry name" value="MACRO"/>
    <property type="match status" value="1"/>
</dbReference>